<feature type="compositionally biased region" description="Basic and acidic residues" evidence="1">
    <location>
        <begin position="71"/>
        <end position="89"/>
    </location>
</feature>
<reference evidence="4" key="1">
    <citation type="submission" date="2016-10" db="EMBL/GenBank/DDBJ databases">
        <authorList>
            <person name="Varghese N."/>
            <person name="Submissions S."/>
        </authorList>
    </citation>
    <scope>NUCLEOTIDE SEQUENCE [LARGE SCALE GENOMIC DNA]</scope>
    <source>
        <strain evidence="4">CGMCC 1.7655</strain>
    </source>
</reference>
<name>A0A1G9DQ30_9RHOB</name>
<keyword evidence="2" id="KW-1133">Transmembrane helix</keyword>
<sequence>MRYRHHHRSDSLLPLLALAGIAALTVSFLRDSAPRRPARDAARRPEGLAAIDPKVAQGAEEVAGPTFVRDAGPESMRDRPRRGWDRVDEQVDESFPASDPPGNY</sequence>
<gene>
    <name evidence="3" type="ORF">SAMN04487971_102166</name>
</gene>
<accession>A0A1G9DQ30</accession>
<dbReference type="RefSeq" id="WP_090752451.1">
    <property type="nucleotide sequence ID" value="NZ_FNGE01000002.1"/>
</dbReference>
<feature type="region of interest" description="Disordered" evidence="1">
    <location>
        <begin position="32"/>
        <end position="104"/>
    </location>
</feature>
<proteinExistence type="predicted"/>
<evidence type="ECO:0000313" key="3">
    <source>
        <dbReference type="EMBL" id="SDK65963.1"/>
    </source>
</evidence>
<feature type="transmembrane region" description="Helical" evidence="2">
    <location>
        <begin position="12"/>
        <end position="29"/>
    </location>
</feature>
<dbReference type="STRING" id="525640.SAMN04487971_102166"/>
<keyword evidence="2" id="KW-0472">Membrane</keyword>
<dbReference type="OrthoDB" id="7873635at2"/>
<organism evidence="3 4">
    <name type="scientific">Paracoccus chinensis</name>
    <dbReference type="NCBI Taxonomy" id="525640"/>
    <lineage>
        <taxon>Bacteria</taxon>
        <taxon>Pseudomonadati</taxon>
        <taxon>Pseudomonadota</taxon>
        <taxon>Alphaproteobacteria</taxon>
        <taxon>Rhodobacterales</taxon>
        <taxon>Paracoccaceae</taxon>
        <taxon>Paracoccus</taxon>
    </lineage>
</organism>
<evidence type="ECO:0000256" key="1">
    <source>
        <dbReference type="SAM" id="MobiDB-lite"/>
    </source>
</evidence>
<evidence type="ECO:0000256" key="2">
    <source>
        <dbReference type="SAM" id="Phobius"/>
    </source>
</evidence>
<feature type="compositionally biased region" description="Basic and acidic residues" evidence="1">
    <location>
        <begin position="32"/>
        <end position="46"/>
    </location>
</feature>
<dbReference type="AlphaFoldDB" id="A0A1G9DQ30"/>
<dbReference type="EMBL" id="FNGE01000002">
    <property type="protein sequence ID" value="SDK65963.1"/>
    <property type="molecule type" value="Genomic_DNA"/>
</dbReference>
<evidence type="ECO:0000313" key="4">
    <source>
        <dbReference type="Proteomes" id="UP000199555"/>
    </source>
</evidence>
<protein>
    <submittedName>
        <fullName evidence="3">Uncharacterized protein</fullName>
    </submittedName>
</protein>
<keyword evidence="2" id="KW-0812">Transmembrane</keyword>
<dbReference type="Proteomes" id="UP000199555">
    <property type="component" value="Unassembled WGS sequence"/>
</dbReference>
<keyword evidence="4" id="KW-1185">Reference proteome</keyword>